<name>A0A4E9D2I8_GIBZA</name>
<proteinExistence type="predicted"/>
<feature type="region of interest" description="Disordered" evidence="1">
    <location>
        <begin position="309"/>
        <end position="342"/>
    </location>
</feature>
<dbReference type="AlphaFoldDB" id="A0A4E9D2I8"/>
<dbReference type="EMBL" id="CAAKMV010000044">
    <property type="protein sequence ID" value="VIO52839.1"/>
    <property type="molecule type" value="Genomic_DNA"/>
</dbReference>
<gene>
    <name evidence="2" type="ORF">FUG_LOCUS55138</name>
</gene>
<reference evidence="2" key="1">
    <citation type="submission" date="2019-04" db="EMBL/GenBank/DDBJ databases">
        <authorList>
            <person name="Melise S."/>
            <person name="Noan J."/>
            <person name="Okalmin O."/>
        </authorList>
    </citation>
    <scope>NUCLEOTIDE SEQUENCE</scope>
    <source>
        <strain evidence="2">FN9</strain>
    </source>
</reference>
<protein>
    <submittedName>
        <fullName evidence="2">Uncharacterized protein</fullName>
    </submittedName>
</protein>
<organism evidence="2">
    <name type="scientific">Gibberella zeae</name>
    <name type="common">Wheat head blight fungus</name>
    <name type="synonym">Fusarium graminearum</name>
    <dbReference type="NCBI Taxonomy" id="5518"/>
    <lineage>
        <taxon>Eukaryota</taxon>
        <taxon>Fungi</taxon>
        <taxon>Dikarya</taxon>
        <taxon>Ascomycota</taxon>
        <taxon>Pezizomycotina</taxon>
        <taxon>Sordariomycetes</taxon>
        <taxon>Hypocreomycetidae</taxon>
        <taxon>Hypocreales</taxon>
        <taxon>Nectriaceae</taxon>
        <taxon>Fusarium</taxon>
    </lineage>
</organism>
<feature type="compositionally biased region" description="Basic and acidic residues" evidence="1">
    <location>
        <begin position="325"/>
        <end position="338"/>
    </location>
</feature>
<feature type="compositionally biased region" description="Basic and acidic residues" evidence="1">
    <location>
        <begin position="226"/>
        <end position="255"/>
    </location>
</feature>
<feature type="region of interest" description="Disordered" evidence="1">
    <location>
        <begin position="1"/>
        <end position="23"/>
    </location>
</feature>
<feature type="compositionally biased region" description="Basic and acidic residues" evidence="1">
    <location>
        <begin position="123"/>
        <end position="133"/>
    </location>
</feature>
<evidence type="ECO:0000313" key="2">
    <source>
        <dbReference type="EMBL" id="VIO52839.1"/>
    </source>
</evidence>
<evidence type="ECO:0000256" key="1">
    <source>
        <dbReference type="SAM" id="MobiDB-lite"/>
    </source>
</evidence>
<feature type="compositionally biased region" description="Basic and acidic residues" evidence="1">
    <location>
        <begin position="143"/>
        <end position="191"/>
    </location>
</feature>
<accession>A0A4E9D2I8</accession>
<sequence>MGDVQYSTNVSRDGQQASPRRLGTYSLEAISKPTSLNEHQRQHSSKQFALKIIYTYPGLYRTTTPIMSYSSRRYDLDAAATRRRSQSSSRPRDSRCNDQPYKSRSHDEYYCAPSVSRTASYAKNDDRSYMKREERHRHPRNTRTKEEDRSYTDRRSRGERSSSYREASSGRESRCDARPSERSQSARDNHVKRQSRSGPERREHAHSGQVRSDTVRSGRRTSSRRGSQDDHETRPHSKREDTSHQEGEYSRSTRKEINTFLNSGRASRPSWRSSTYGTYVLPLESTGQYRNNDPTKCTCKCCPHPISTAHSHDHQNQGPGMSSKRAAEGSRRSKRTAEGRPLIQVVDKSRSALNRGNGPSYPISLNPNTSCDRIASFLAPDKRYAKVLVHWDDGRVQRLDSDIAMEDLIRYAELLEIREIKSVHWAA</sequence>
<feature type="compositionally biased region" description="Polar residues" evidence="1">
    <location>
        <begin position="1"/>
        <end position="18"/>
    </location>
</feature>
<feature type="region of interest" description="Disordered" evidence="1">
    <location>
        <begin position="78"/>
        <end position="255"/>
    </location>
</feature>